<sequence length="279" mass="31363">IKISDLLIREATLIEPHPTSPRLGLQRLLWQLHTKHLLHPGIPIKDGMEIADIGAGTGIWATELATQLPPSARVTAYDITDTHFPAPEYWPSNLKFEKLDSLGAPSPSLVCQFDVVHLRMWAFNIRDNDPGQLIRNAAKLLKPGGYLQWEDARFGRNVVRGDAVLEVRQVMQRMSNASKHNFQWLDQLDLHVKRAEGALDVIDCQYKPWSTQSIPLCMDTFMVALESSGAALDCLKQVDPSAPTLDEWENALEALHNESRHPGGSQLYWLPVTLLARKK</sequence>
<proteinExistence type="predicted"/>
<dbReference type="Proteomes" id="UP000179179">
    <property type="component" value="Unassembled WGS sequence"/>
</dbReference>
<dbReference type="OrthoDB" id="417697at2759"/>
<organism evidence="1 2">
    <name type="scientific">Aspergillus bombycis</name>
    <dbReference type="NCBI Taxonomy" id="109264"/>
    <lineage>
        <taxon>Eukaryota</taxon>
        <taxon>Fungi</taxon>
        <taxon>Dikarya</taxon>
        <taxon>Ascomycota</taxon>
        <taxon>Pezizomycotina</taxon>
        <taxon>Eurotiomycetes</taxon>
        <taxon>Eurotiomycetidae</taxon>
        <taxon>Eurotiales</taxon>
        <taxon>Aspergillaceae</taxon>
        <taxon>Aspergillus</taxon>
    </lineage>
</organism>
<keyword evidence="2" id="KW-1185">Reference proteome</keyword>
<dbReference type="SUPFAM" id="SSF53335">
    <property type="entry name" value="S-adenosyl-L-methionine-dependent methyltransferases"/>
    <property type="match status" value="1"/>
</dbReference>
<dbReference type="GeneID" id="34449009"/>
<name>A0A1F8A0W1_9EURO</name>
<dbReference type="PANTHER" id="PTHR43591">
    <property type="entry name" value="METHYLTRANSFERASE"/>
    <property type="match status" value="1"/>
</dbReference>
<evidence type="ECO:0008006" key="3">
    <source>
        <dbReference type="Google" id="ProtNLM"/>
    </source>
</evidence>
<feature type="non-terminal residue" evidence="1">
    <location>
        <position position="1"/>
    </location>
</feature>
<dbReference type="Pfam" id="PF13489">
    <property type="entry name" value="Methyltransf_23"/>
    <property type="match status" value="1"/>
</dbReference>
<dbReference type="Gene3D" id="3.40.50.150">
    <property type="entry name" value="Vaccinia Virus protein VP39"/>
    <property type="match status" value="1"/>
</dbReference>
<protein>
    <recommendedName>
        <fullName evidence="3">S-adenosyl-L-methionine-dependent methyltransferase</fullName>
    </recommendedName>
</protein>
<dbReference type="AlphaFoldDB" id="A0A1F8A0W1"/>
<reference evidence="1 2" key="1">
    <citation type="journal article" date="2016" name="Genome Biol. Evol.">
        <title>Draft genome sequence of an aflatoxigenic Aspergillus species, A. bombycis.</title>
        <authorList>
            <person name="Moore G.G."/>
            <person name="Mack B.M."/>
            <person name="Beltz S.B."/>
            <person name="Gilbert M.K."/>
        </authorList>
    </citation>
    <scope>NUCLEOTIDE SEQUENCE [LARGE SCALE GENOMIC DNA]</scope>
    <source>
        <strain evidence="2">NRRL 26010</strain>
    </source>
</reference>
<dbReference type="InterPro" id="IPR029063">
    <property type="entry name" value="SAM-dependent_MTases_sf"/>
</dbReference>
<gene>
    <name evidence="1" type="ORF">ABOM_005619</name>
</gene>
<dbReference type="EMBL" id="LYCR01000043">
    <property type="protein sequence ID" value="OGM45327.1"/>
    <property type="molecule type" value="Genomic_DNA"/>
</dbReference>
<dbReference type="STRING" id="109264.A0A1F8A0W1"/>
<dbReference type="RefSeq" id="XP_022389044.1">
    <property type="nucleotide sequence ID" value="XM_022532748.1"/>
</dbReference>
<evidence type="ECO:0000313" key="1">
    <source>
        <dbReference type="EMBL" id="OGM45327.1"/>
    </source>
</evidence>
<dbReference type="PANTHER" id="PTHR43591:SF50">
    <property type="entry name" value="METHYLTRANSFERASE DOMAIN-CONTAINING PROTEIN-RELATED"/>
    <property type="match status" value="1"/>
</dbReference>
<comment type="caution">
    <text evidence="1">The sequence shown here is derived from an EMBL/GenBank/DDBJ whole genome shotgun (WGS) entry which is preliminary data.</text>
</comment>
<accession>A0A1F8A0W1</accession>
<dbReference type="CDD" id="cd02440">
    <property type="entry name" value="AdoMet_MTases"/>
    <property type="match status" value="1"/>
</dbReference>
<evidence type="ECO:0000313" key="2">
    <source>
        <dbReference type="Proteomes" id="UP000179179"/>
    </source>
</evidence>